<feature type="domain" description="Trafficking protein particle complex subunit 13 middle" evidence="4">
    <location>
        <begin position="161"/>
        <end position="280"/>
    </location>
</feature>
<feature type="domain" description="Trafficking protein particle complex subunit 13 N-terminal" evidence="2">
    <location>
        <begin position="7"/>
        <end position="157"/>
    </location>
</feature>
<dbReference type="Pfam" id="PF23643">
    <property type="entry name" value="TRAPPC13_C"/>
    <property type="match status" value="1"/>
</dbReference>
<name>A0A9N9S4G2_9DIPT</name>
<dbReference type="Pfam" id="PF06159">
    <property type="entry name" value="TRAPPC13_N"/>
    <property type="match status" value="1"/>
</dbReference>
<comment type="similarity">
    <text evidence="1">Belongs to the TRAPPC13 family.</text>
</comment>
<evidence type="ECO:0000313" key="5">
    <source>
        <dbReference type="EMBL" id="CAG9811110.1"/>
    </source>
</evidence>
<dbReference type="PANTHER" id="PTHR13134">
    <property type="entry name" value="TRAFFICKING PROTEIN PARTICLE COMPLEX SUBUNIT 13"/>
    <property type="match status" value="1"/>
</dbReference>
<evidence type="ECO:0000259" key="3">
    <source>
        <dbReference type="Pfam" id="PF23643"/>
    </source>
</evidence>
<evidence type="ECO:0008006" key="7">
    <source>
        <dbReference type="Google" id="ProtNLM"/>
    </source>
</evidence>
<dbReference type="InterPro" id="IPR055429">
    <property type="entry name" value="TRAPPC13_M"/>
</dbReference>
<evidence type="ECO:0000259" key="4">
    <source>
        <dbReference type="Pfam" id="PF23647"/>
    </source>
</evidence>
<dbReference type="InterPro" id="IPR010378">
    <property type="entry name" value="TRAPPC13"/>
</dbReference>
<organism evidence="5 6">
    <name type="scientific">Chironomus riparius</name>
    <dbReference type="NCBI Taxonomy" id="315576"/>
    <lineage>
        <taxon>Eukaryota</taxon>
        <taxon>Metazoa</taxon>
        <taxon>Ecdysozoa</taxon>
        <taxon>Arthropoda</taxon>
        <taxon>Hexapoda</taxon>
        <taxon>Insecta</taxon>
        <taxon>Pterygota</taxon>
        <taxon>Neoptera</taxon>
        <taxon>Endopterygota</taxon>
        <taxon>Diptera</taxon>
        <taxon>Nematocera</taxon>
        <taxon>Chironomoidea</taxon>
        <taxon>Chironomidae</taxon>
        <taxon>Chironominae</taxon>
        <taxon>Chironomus</taxon>
    </lineage>
</organism>
<dbReference type="GO" id="GO:1990072">
    <property type="term" value="C:TRAPPIII protein complex"/>
    <property type="evidence" value="ECO:0007669"/>
    <property type="project" value="TreeGrafter"/>
</dbReference>
<gene>
    <name evidence="5" type="ORF">CHIRRI_LOCUS13919</name>
</gene>
<dbReference type="Proteomes" id="UP001153620">
    <property type="component" value="Chromosome 4"/>
</dbReference>
<feature type="domain" description="Trafficking protein particle complex subunit 13 C-terminal" evidence="3">
    <location>
        <begin position="298"/>
        <end position="391"/>
    </location>
</feature>
<protein>
    <recommendedName>
        <fullName evidence="7">Trafficking protein particle complex subunit 13</fullName>
    </recommendedName>
</protein>
<proteinExistence type="inferred from homology"/>
<reference evidence="5" key="1">
    <citation type="submission" date="2022-01" db="EMBL/GenBank/DDBJ databases">
        <authorList>
            <person name="King R."/>
        </authorList>
    </citation>
    <scope>NUCLEOTIDE SEQUENCE</scope>
</reference>
<dbReference type="Pfam" id="PF23647">
    <property type="entry name" value="TRAPPC13_M"/>
    <property type="match status" value="1"/>
</dbReference>
<sequence length="419" mass="47681">MDSQIEHMLALKVMRLTRPTLTNFENLIFSERSDLPHLESEESNYLPKSNFLLLPQSFGNIYLGETFSSYICVHNCVTHAVSSVSVKCDLQSNNSRVSIPIHANRTIPTTLNQDETLDDVIHYEVKEIGTHILVCEVNYVSPGGLPLSFRKFFKFQVLKPLDVQTKFYNAETDEVILEATIQNITANVICLERVELEPSDSYTSTSLNTTTDGNSVFCSINKLQPQNSCQFLYCIKPIPSIANDLKTLKMAMNIGKLDIVWRSSNLAERGRLQTSQLQRSSIEFGDLRLSIIEANSISEISKPFIFNCRITNTSTRSMELNLNFNIKQKHCNLYTGSSEQNLGLIEPDKFKDFRLTIFPIRLGIVSVGDLQISDVFMKRIYEFEDILQVFVVKDLNEAYDLQKFVKFHDIPVSQARQSA</sequence>
<dbReference type="InterPro" id="IPR055427">
    <property type="entry name" value="TRAPPC13_N"/>
</dbReference>
<reference evidence="5" key="2">
    <citation type="submission" date="2022-10" db="EMBL/GenBank/DDBJ databases">
        <authorList>
            <consortium name="ENA_rothamsted_submissions"/>
            <consortium name="culmorum"/>
            <person name="King R."/>
        </authorList>
    </citation>
    <scope>NUCLEOTIDE SEQUENCE</scope>
</reference>
<dbReference type="EMBL" id="OU895880">
    <property type="protein sequence ID" value="CAG9811110.1"/>
    <property type="molecule type" value="Genomic_DNA"/>
</dbReference>
<accession>A0A9N9S4G2</accession>
<evidence type="ECO:0000256" key="1">
    <source>
        <dbReference type="ARBA" id="ARBA00010785"/>
    </source>
</evidence>
<evidence type="ECO:0000259" key="2">
    <source>
        <dbReference type="Pfam" id="PF06159"/>
    </source>
</evidence>
<dbReference type="InterPro" id="IPR055428">
    <property type="entry name" value="TRAPPC13_C"/>
</dbReference>
<evidence type="ECO:0000313" key="6">
    <source>
        <dbReference type="Proteomes" id="UP001153620"/>
    </source>
</evidence>
<dbReference type="AlphaFoldDB" id="A0A9N9S4G2"/>
<dbReference type="PANTHER" id="PTHR13134:SF3">
    <property type="entry name" value="TRAFFICKING PROTEIN PARTICLE COMPLEX SUBUNIT 13"/>
    <property type="match status" value="1"/>
</dbReference>
<keyword evidence="6" id="KW-1185">Reference proteome</keyword>
<dbReference type="OrthoDB" id="10250284at2759"/>